<sequence length="173" mass="19851">MPLPRERDWNAELDTLLREEPALNDRAAVQGHIRAFLRDLPSFSYPERAALLAKVQWLELELAAGDLRKTREAQTAYRARRREILWPTYSADKAERDTGDGTASVPREHRLERLERMLLSHLADLSPTPEPGSPGARKHPQLLDDHAPQSWMEHKTRLAQRRILLGKLEQISG</sequence>
<keyword evidence="2" id="KW-1185">Reference proteome</keyword>
<organism evidence="1 2">
    <name type="scientific">Rhodotorula paludigena</name>
    <dbReference type="NCBI Taxonomy" id="86838"/>
    <lineage>
        <taxon>Eukaryota</taxon>
        <taxon>Fungi</taxon>
        <taxon>Dikarya</taxon>
        <taxon>Basidiomycota</taxon>
        <taxon>Pucciniomycotina</taxon>
        <taxon>Microbotryomycetes</taxon>
        <taxon>Sporidiobolales</taxon>
        <taxon>Sporidiobolaceae</taxon>
        <taxon>Rhodotorula</taxon>
    </lineage>
</organism>
<reference evidence="1 2" key="1">
    <citation type="submission" date="2021-12" db="EMBL/GenBank/DDBJ databases">
        <title>High titer production of polyol ester of fatty acids by Rhodotorula paludigena BS15 towards product separation-free biomass refinery.</title>
        <authorList>
            <person name="Mano J."/>
            <person name="Ono H."/>
            <person name="Tanaka T."/>
            <person name="Naito K."/>
            <person name="Sushida H."/>
            <person name="Ike M."/>
            <person name="Tokuyasu K."/>
            <person name="Kitaoka M."/>
        </authorList>
    </citation>
    <scope>NUCLEOTIDE SEQUENCE [LARGE SCALE GENOMIC DNA]</scope>
    <source>
        <strain evidence="1 2">BS15</strain>
    </source>
</reference>
<dbReference type="Proteomes" id="UP001342314">
    <property type="component" value="Unassembled WGS sequence"/>
</dbReference>
<accession>A0AAV5GNZ2</accession>
<evidence type="ECO:0000313" key="2">
    <source>
        <dbReference type="Proteomes" id="UP001342314"/>
    </source>
</evidence>
<gene>
    <name evidence="1" type="ORF">Rhopal_007380-T1</name>
</gene>
<dbReference type="AlphaFoldDB" id="A0AAV5GNZ2"/>
<name>A0AAV5GNZ2_9BASI</name>
<protein>
    <submittedName>
        <fullName evidence="1">Uncharacterized protein</fullName>
    </submittedName>
</protein>
<proteinExistence type="predicted"/>
<evidence type="ECO:0000313" key="1">
    <source>
        <dbReference type="EMBL" id="GJN94306.1"/>
    </source>
</evidence>
<comment type="caution">
    <text evidence="1">The sequence shown here is derived from an EMBL/GenBank/DDBJ whole genome shotgun (WGS) entry which is preliminary data.</text>
</comment>
<dbReference type="EMBL" id="BQKY01000017">
    <property type="protein sequence ID" value="GJN94306.1"/>
    <property type="molecule type" value="Genomic_DNA"/>
</dbReference>